<organism evidence="3 4">
    <name type="scientific">Metapseudomonas otitidis</name>
    <dbReference type="NCBI Taxonomy" id="319939"/>
    <lineage>
        <taxon>Bacteria</taxon>
        <taxon>Pseudomonadati</taxon>
        <taxon>Pseudomonadota</taxon>
        <taxon>Gammaproteobacteria</taxon>
        <taxon>Pseudomonadales</taxon>
        <taxon>Pseudomonadaceae</taxon>
        <taxon>Metapseudomonas</taxon>
    </lineage>
</organism>
<proteinExistence type="predicted"/>
<evidence type="ECO:0000313" key="3">
    <source>
        <dbReference type="EMBL" id="BCA28251.1"/>
    </source>
</evidence>
<dbReference type="Proteomes" id="UP000501237">
    <property type="component" value="Chromosome"/>
</dbReference>
<dbReference type="RefSeq" id="WP_172433287.1">
    <property type="nucleotide sequence ID" value="NZ_AP022642.1"/>
</dbReference>
<dbReference type="NCBIfam" id="TIGR00277">
    <property type="entry name" value="HDIG"/>
    <property type="match status" value="1"/>
</dbReference>
<dbReference type="KEGG" id="poj:PtoMrB4_22280"/>
<feature type="domain" description="HD-GYP" evidence="2">
    <location>
        <begin position="146"/>
        <end position="341"/>
    </location>
</feature>
<dbReference type="PANTHER" id="PTHR43155:SF2">
    <property type="entry name" value="CYCLIC DI-GMP PHOSPHODIESTERASE PA4108"/>
    <property type="match status" value="1"/>
</dbReference>
<dbReference type="InterPro" id="IPR006675">
    <property type="entry name" value="HDIG_dom"/>
</dbReference>
<evidence type="ECO:0000313" key="4">
    <source>
        <dbReference type="Proteomes" id="UP000501237"/>
    </source>
</evidence>
<dbReference type="PANTHER" id="PTHR43155">
    <property type="entry name" value="CYCLIC DI-GMP PHOSPHODIESTERASE PA4108-RELATED"/>
    <property type="match status" value="1"/>
</dbReference>
<dbReference type="SUPFAM" id="SSF109604">
    <property type="entry name" value="HD-domain/PDEase-like"/>
    <property type="match status" value="1"/>
</dbReference>
<dbReference type="AlphaFoldDB" id="A0A679GBN3"/>
<sequence>MPTSPVYITPDQLCVGLYIQLELGWWEHDFTFSNFKIRDDNQVAALRKLGLKRLRYDPSRSDCEPLPLQPVTTPTEVLEDTPPPPAPEEAARQARVVQLSKLRTRLAEVDRRFVQASQRVKAMNQALRNQPEDALRQAGEVVGELVEAIQGEDGAALHSINGKAHDDAYVHPLNVTVLSLMLGRQLGYDSEACHSLGLGALLHDIGKMDIPSQVLLKPEPLNRPEQLLRQLHTEYGLRRGQQLMLDDEVLRVIHEHHEHCDGTGYPRQLSEAAIGRLSRVVCITNHFDGLCNPRDPRAGLSPHEALKQMFALHRSRFDDVMLKAFIRCMGVYPPGSLVQLEDDRYGLVLGMHPSQPLKPTLILYDSQVPKEEALIVDLEREPHLAIASALRPAQVPPEALDYLNPRQRITYYIDPRTRG</sequence>
<dbReference type="EMBL" id="AP022642">
    <property type="protein sequence ID" value="BCA28251.1"/>
    <property type="molecule type" value="Genomic_DNA"/>
</dbReference>
<evidence type="ECO:0000259" key="2">
    <source>
        <dbReference type="PROSITE" id="PS51832"/>
    </source>
</evidence>
<dbReference type="InterPro" id="IPR003607">
    <property type="entry name" value="HD/PDEase_dom"/>
</dbReference>
<dbReference type="SMART" id="SM00471">
    <property type="entry name" value="HDc"/>
    <property type="match status" value="1"/>
</dbReference>
<reference evidence="3 4" key="1">
    <citation type="journal article" date="2020" name="Microbiol. Resour. Announc.">
        <title>Complete genome sequence of Pseudomonas otitidis strain MrB4, isolated from Lake Biwa in Japan.</title>
        <authorList>
            <person name="Miyazaki K."/>
            <person name="Hase E."/>
            <person name="Maruya T."/>
        </authorList>
    </citation>
    <scope>NUCLEOTIDE SEQUENCE [LARGE SCALE GENOMIC DNA]</scope>
    <source>
        <strain evidence="3 4">MrB4</strain>
    </source>
</reference>
<dbReference type="GeneID" id="57397448"/>
<accession>A0A679GBN3</accession>
<gene>
    <name evidence="3" type="ORF">PtoMrB4_22280</name>
</gene>
<keyword evidence="3" id="KW-0378">Hydrolase</keyword>
<name>A0A679GBN3_9GAMM</name>
<evidence type="ECO:0000256" key="1">
    <source>
        <dbReference type="SAM" id="MobiDB-lite"/>
    </source>
</evidence>
<feature type="region of interest" description="Disordered" evidence="1">
    <location>
        <begin position="61"/>
        <end position="89"/>
    </location>
</feature>
<dbReference type="PROSITE" id="PS51832">
    <property type="entry name" value="HD_GYP"/>
    <property type="match status" value="1"/>
</dbReference>
<protein>
    <submittedName>
        <fullName evidence="3">HD family phosphohydrolase</fullName>
    </submittedName>
</protein>
<dbReference type="CDD" id="cd00077">
    <property type="entry name" value="HDc"/>
    <property type="match status" value="1"/>
</dbReference>
<dbReference type="Pfam" id="PF11871">
    <property type="entry name" value="DUF3391"/>
    <property type="match status" value="1"/>
</dbReference>
<dbReference type="InterPro" id="IPR037522">
    <property type="entry name" value="HD_GYP_dom"/>
</dbReference>
<dbReference type="Pfam" id="PF13487">
    <property type="entry name" value="HD_5"/>
    <property type="match status" value="1"/>
</dbReference>
<dbReference type="GO" id="GO:0008081">
    <property type="term" value="F:phosphoric diester hydrolase activity"/>
    <property type="evidence" value="ECO:0007669"/>
    <property type="project" value="UniProtKB-ARBA"/>
</dbReference>
<dbReference type="InterPro" id="IPR021812">
    <property type="entry name" value="DUF3391"/>
</dbReference>
<dbReference type="Gene3D" id="1.10.3210.10">
    <property type="entry name" value="Hypothetical protein af1432"/>
    <property type="match status" value="1"/>
</dbReference>